<reference evidence="1 2" key="1">
    <citation type="submission" date="2019-06" db="EMBL/GenBank/DDBJ databases">
        <title>Sequencing the genomes of 1000 actinobacteria strains.</title>
        <authorList>
            <person name="Klenk H.-P."/>
        </authorList>
    </citation>
    <scope>NUCLEOTIDE SEQUENCE [LARGE SCALE GENOMIC DNA]</scope>
    <source>
        <strain evidence="1 2">DSM 43186</strain>
    </source>
</reference>
<dbReference type="Proteomes" id="UP000319213">
    <property type="component" value="Unassembled WGS sequence"/>
</dbReference>
<evidence type="ECO:0000313" key="2">
    <source>
        <dbReference type="Proteomes" id="UP000319213"/>
    </source>
</evidence>
<protein>
    <submittedName>
        <fullName evidence="1">Uncharacterized protein</fullName>
    </submittedName>
</protein>
<dbReference type="InterPro" id="IPR040871">
    <property type="entry name" value="HopA1"/>
</dbReference>
<comment type="caution">
    <text evidence="1">The sequence shown here is derived from an EMBL/GenBank/DDBJ whole genome shotgun (WGS) entry which is preliminary data.</text>
</comment>
<keyword evidence="2" id="KW-1185">Reference proteome</keyword>
<organism evidence="1 2">
    <name type="scientific">Thermopolyspora flexuosa</name>
    <dbReference type="NCBI Taxonomy" id="103836"/>
    <lineage>
        <taxon>Bacteria</taxon>
        <taxon>Bacillati</taxon>
        <taxon>Actinomycetota</taxon>
        <taxon>Actinomycetes</taxon>
        <taxon>Streptosporangiales</taxon>
        <taxon>Streptosporangiaceae</taxon>
        <taxon>Thermopolyspora</taxon>
    </lineage>
</organism>
<dbReference type="RefSeq" id="WP_170198719.1">
    <property type="nucleotide sequence ID" value="NZ_BMPV01000006.1"/>
</dbReference>
<gene>
    <name evidence="1" type="ORF">FHX40_1030</name>
</gene>
<dbReference type="EMBL" id="VFPQ01000001">
    <property type="protein sequence ID" value="TQM74360.1"/>
    <property type="molecule type" value="Genomic_DNA"/>
</dbReference>
<sequence length="353" mass="37551">MTATVSALPAALTAALDEVRVSVADLTATVFERKVTADNPRELQSLLASALYDVLHAGMKGEPATLPRRLRDARLETDLAAAVPHAETTTRAVVCAMPEPPPVAVPPAEAEAGSAAHRVPGTGAETESRVLVLVDGLRVWAPRDAIRTAGPPWAPGQEVTLAMSPARPALSPGFFLVDGSAGSVASSRTLRVYVHLRDPRSAVAAWGRVLTLLEERRVRYRAKVLSAPVMYPRRDAIVVYLDSDGWTLLPELAGAAADGPGVGDDVSVFCRRLGPGVAVAWEPEDDRPAMRGLSFGQHRAGVLARALLDSVREGVDRERKILASFAESNIDPADPARNTTSPRVRSRDGVILL</sequence>
<proteinExistence type="predicted"/>
<dbReference type="Pfam" id="PF17914">
    <property type="entry name" value="HopA1"/>
    <property type="match status" value="1"/>
</dbReference>
<name>A0A543IUW9_9ACTN</name>
<evidence type="ECO:0000313" key="1">
    <source>
        <dbReference type="EMBL" id="TQM74360.1"/>
    </source>
</evidence>
<dbReference type="AlphaFoldDB" id="A0A543IUW9"/>
<accession>A0A543IUW9</accession>